<organism evidence="3 4">
    <name type="scientific">Vitis vinifera</name>
    <name type="common">Grape</name>
    <dbReference type="NCBI Taxonomy" id="29760"/>
    <lineage>
        <taxon>Eukaryota</taxon>
        <taxon>Viridiplantae</taxon>
        <taxon>Streptophyta</taxon>
        <taxon>Embryophyta</taxon>
        <taxon>Tracheophyta</taxon>
        <taxon>Spermatophyta</taxon>
        <taxon>Magnoliopsida</taxon>
        <taxon>eudicotyledons</taxon>
        <taxon>Gunneridae</taxon>
        <taxon>Pentapetalae</taxon>
        <taxon>rosids</taxon>
        <taxon>Vitales</taxon>
        <taxon>Vitaceae</taxon>
        <taxon>Viteae</taxon>
        <taxon>Vitis</taxon>
    </lineage>
</organism>
<feature type="region of interest" description="Disordered" evidence="1">
    <location>
        <begin position="357"/>
        <end position="435"/>
    </location>
</feature>
<reference evidence="3 4" key="1">
    <citation type="journal article" date="2018" name="PLoS Genet.">
        <title>Population sequencing reveals clonal diversity and ancestral inbreeding in the grapevine cultivar Chardonnay.</title>
        <authorList>
            <person name="Roach M.J."/>
            <person name="Johnson D.L."/>
            <person name="Bohlmann J."/>
            <person name="van Vuuren H.J."/>
            <person name="Jones S.J."/>
            <person name="Pretorius I.S."/>
            <person name="Schmidt S.A."/>
            <person name="Borneman A.R."/>
        </authorList>
    </citation>
    <scope>NUCLEOTIDE SEQUENCE [LARGE SCALE GENOMIC DNA]</scope>
    <source>
        <strain evidence="4">cv. Chardonnay</strain>
        <tissue evidence="3">Leaf</tissue>
    </source>
</reference>
<gene>
    <name evidence="3" type="ORF">CK203_060001</name>
</gene>
<dbReference type="EMBL" id="QGNW01000451">
    <property type="protein sequence ID" value="RVW70900.1"/>
    <property type="molecule type" value="Genomic_DNA"/>
</dbReference>
<feature type="domain" description="DUF4283" evidence="2">
    <location>
        <begin position="178"/>
        <end position="263"/>
    </location>
</feature>
<dbReference type="PANTHER" id="PTHR34427">
    <property type="entry name" value="DUF4283 DOMAIN PROTEIN"/>
    <property type="match status" value="1"/>
</dbReference>
<dbReference type="Gene3D" id="3.60.10.10">
    <property type="entry name" value="Endonuclease/exonuclease/phosphatase"/>
    <property type="match status" value="1"/>
</dbReference>
<protein>
    <recommendedName>
        <fullName evidence="2">DUF4283 domain-containing protein</fullName>
    </recommendedName>
</protein>
<accession>A0A438GFC9</accession>
<comment type="caution">
    <text evidence="3">The sequence shown here is derived from an EMBL/GenBank/DDBJ whole genome shotgun (WGS) entry which is preliminary data.</text>
</comment>
<dbReference type="InterPro" id="IPR036691">
    <property type="entry name" value="Endo/exonu/phosph_ase_sf"/>
</dbReference>
<evidence type="ECO:0000313" key="4">
    <source>
        <dbReference type="Proteomes" id="UP000288805"/>
    </source>
</evidence>
<dbReference type="SUPFAM" id="SSF56219">
    <property type="entry name" value="DNase I-like"/>
    <property type="match status" value="1"/>
</dbReference>
<feature type="compositionally biased region" description="Pro residues" evidence="1">
    <location>
        <begin position="395"/>
        <end position="414"/>
    </location>
</feature>
<proteinExistence type="predicted"/>
<feature type="compositionally biased region" description="Basic and acidic residues" evidence="1">
    <location>
        <begin position="423"/>
        <end position="432"/>
    </location>
</feature>
<evidence type="ECO:0000259" key="2">
    <source>
        <dbReference type="Pfam" id="PF14111"/>
    </source>
</evidence>
<dbReference type="InterPro" id="IPR025558">
    <property type="entry name" value="DUF4283"/>
</dbReference>
<evidence type="ECO:0000256" key="1">
    <source>
        <dbReference type="SAM" id="MobiDB-lite"/>
    </source>
</evidence>
<feature type="compositionally biased region" description="Basic and acidic residues" evidence="1">
    <location>
        <begin position="366"/>
        <end position="377"/>
    </location>
</feature>
<sequence>MKPGGRCWFGVEKKTFEINIEEQKGRVRGKICERGPKSSSWIRFGGKSLSLLLEGVESCCELQESTPFKKFWSEGDRNYSLELRSNKAGRFLFCVVRDVENKRFSLAFPEGGGLVGGWNLLVSKLKSLGVSPFQWKGAPPQALPNRGVDRAPTPLRACPAPRDAVWLEADKESLVRNEEMLGRCLIGLWKGNSDRLPDLGTFGTWAKNTWLLEGNLWLSNMRENLLFLEFEFADEAERVLNLGEKSFRGRNFHLEKWKPSVGCLKEDNGDTRLVWVKILGLPLHLWGRSLFKRFGDSCGRFVAVDENTAERRNLKWARILIETRDWHHPSSLQVVAGSSCFTLQLWWEEEPRISTVLPSHGPGAWKRKDDEVSHSRAEGSVGFPPSSSALSQPEKLPPQPEKPPPQPEKLPPQPEKLSPPALGRDDASDKSKSTAHQALACDLDLGLGLDSSAHPDLARPIGPGLGKAHSLGNTYIPLGPASSSDLGLGTPTSSPRQRRGPPAESPSWKRRPIWKQRRQMTSLPLPKAAIFKRWVDSGPEARPPKLCGEAEGPHRYLPREEVWSEEEISNLFHFSKVLGMSVEGHEVEILNLLEKLKLRTGNSTLCKRRKKKKSCTTRFERELKRLECSVRYGETSGEKKVDQGRGKEQKPDLVCLLETKVKEMSQQLVNSVGIGRFLNWASVDARGTAGGLLLLWDNRVLENLEVERGGYSISIRFRNCADGFSWIFSGVYGPVISSEKEDFWEELSAIRGLWGTPGA</sequence>
<dbReference type="PANTHER" id="PTHR34427:SF5">
    <property type="entry name" value="DUF4283 DOMAIN-CONTAINING PROTEIN"/>
    <property type="match status" value="1"/>
</dbReference>
<dbReference type="AlphaFoldDB" id="A0A438GFC9"/>
<feature type="region of interest" description="Disordered" evidence="1">
    <location>
        <begin position="476"/>
        <end position="515"/>
    </location>
</feature>
<name>A0A438GFC9_VITVI</name>
<dbReference type="Pfam" id="PF14111">
    <property type="entry name" value="DUF4283"/>
    <property type="match status" value="1"/>
</dbReference>
<dbReference type="Proteomes" id="UP000288805">
    <property type="component" value="Unassembled WGS sequence"/>
</dbReference>
<feature type="compositionally biased region" description="Polar residues" evidence="1">
    <location>
        <begin position="481"/>
        <end position="495"/>
    </location>
</feature>
<evidence type="ECO:0000313" key="3">
    <source>
        <dbReference type="EMBL" id="RVW70900.1"/>
    </source>
</evidence>